<gene>
    <name evidence="3" type="ORF">EBH_0065220</name>
</gene>
<feature type="compositionally biased region" description="Low complexity" evidence="2">
    <location>
        <begin position="11"/>
        <end position="34"/>
    </location>
</feature>
<evidence type="ECO:0000313" key="3">
    <source>
        <dbReference type="EMBL" id="CDJ46263.1"/>
    </source>
</evidence>
<feature type="region of interest" description="Disordered" evidence="2">
    <location>
        <begin position="1"/>
        <end position="34"/>
    </location>
</feature>
<feature type="region of interest" description="Disordered" evidence="2">
    <location>
        <begin position="184"/>
        <end position="220"/>
    </location>
</feature>
<dbReference type="Proteomes" id="UP000030750">
    <property type="component" value="Unassembled WGS sequence"/>
</dbReference>
<feature type="coiled-coil region" evidence="1">
    <location>
        <begin position="78"/>
        <end position="114"/>
    </location>
</feature>
<dbReference type="VEuPathDB" id="ToxoDB:EBH_0065220"/>
<evidence type="ECO:0000256" key="2">
    <source>
        <dbReference type="SAM" id="MobiDB-lite"/>
    </source>
</evidence>
<evidence type="ECO:0000256" key="1">
    <source>
        <dbReference type="SAM" id="Coils"/>
    </source>
</evidence>
<sequence length="220" mass="24254">MQPNNEGNAVSSSSAPSASSFSSSFSSFSPSDSSLSVGFWDAFAAGSMWKEPVLAALSFSPLGPNHILVLATDGSTAAEDGENKYSQQQQQQQQQKQQQQQQEQQQQQQQQQQKGRDGRRYQYGRLLMRRDTIPCKPEFLVNKFFSLVVYSKCELKGRLTPVVTDLLLLPDQWSMTSGPLVTQPHPLYAADNSSAKPSTQQQTDTNTKRRKISDTGDAGG</sequence>
<feature type="compositionally biased region" description="Polar residues" evidence="2">
    <location>
        <begin position="1"/>
        <end position="10"/>
    </location>
</feature>
<proteinExistence type="predicted"/>
<dbReference type="AlphaFoldDB" id="U6LAL8"/>
<evidence type="ECO:0000313" key="4">
    <source>
        <dbReference type="Proteomes" id="UP000030750"/>
    </source>
</evidence>
<name>U6LAL8_9EIME</name>
<reference evidence="3" key="2">
    <citation type="submission" date="2013-10" db="EMBL/GenBank/DDBJ databases">
        <authorList>
            <person name="Aslett M."/>
        </authorList>
    </citation>
    <scope>NUCLEOTIDE SEQUENCE [LARGE SCALE GENOMIC DNA]</scope>
    <source>
        <strain evidence="3">Houghton</strain>
    </source>
</reference>
<feature type="compositionally biased region" description="Polar residues" evidence="2">
    <location>
        <begin position="191"/>
        <end position="205"/>
    </location>
</feature>
<protein>
    <submittedName>
        <fullName evidence="3">Uncharacterized protein</fullName>
    </submittedName>
</protein>
<keyword evidence="1" id="KW-0175">Coiled coil</keyword>
<organism evidence="3 4">
    <name type="scientific">Eimeria brunetti</name>
    <dbReference type="NCBI Taxonomy" id="51314"/>
    <lineage>
        <taxon>Eukaryota</taxon>
        <taxon>Sar</taxon>
        <taxon>Alveolata</taxon>
        <taxon>Apicomplexa</taxon>
        <taxon>Conoidasida</taxon>
        <taxon>Coccidia</taxon>
        <taxon>Eucoccidiorida</taxon>
        <taxon>Eimeriorina</taxon>
        <taxon>Eimeriidae</taxon>
        <taxon>Eimeria</taxon>
    </lineage>
</organism>
<keyword evidence="4" id="KW-1185">Reference proteome</keyword>
<accession>U6LAL8</accession>
<dbReference type="EMBL" id="HG710337">
    <property type="protein sequence ID" value="CDJ46263.1"/>
    <property type="molecule type" value="Genomic_DNA"/>
</dbReference>
<reference evidence="3" key="1">
    <citation type="submission" date="2013-10" db="EMBL/GenBank/DDBJ databases">
        <title>Genomic analysis of the causative agents of coccidiosis in chickens.</title>
        <authorList>
            <person name="Reid A.J."/>
            <person name="Blake D."/>
            <person name="Billington K."/>
            <person name="Browne H."/>
            <person name="Dunn M."/>
            <person name="Hung S."/>
            <person name="Kawahara F."/>
            <person name="Miranda-Saavedra D."/>
            <person name="Mourier T."/>
            <person name="Nagra H."/>
            <person name="Otto T.D."/>
            <person name="Rawlings N."/>
            <person name="Sanchez A."/>
            <person name="Sanders M."/>
            <person name="Subramaniam C."/>
            <person name="Tay Y."/>
            <person name="Dear P."/>
            <person name="Doerig C."/>
            <person name="Gruber A."/>
            <person name="Parkinson J."/>
            <person name="Shirley M."/>
            <person name="Wan K.L."/>
            <person name="Berriman M."/>
            <person name="Tomley F."/>
            <person name="Pain A."/>
        </authorList>
    </citation>
    <scope>NUCLEOTIDE SEQUENCE [LARGE SCALE GENOMIC DNA]</scope>
    <source>
        <strain evidence="3">Houghton</strain>
    </source>
</reference>
<dbReference type="OrthoDB" id="345780at2759"/>